<reference evidence="1" key="1">
    <citation type="journal article" date="2020" name="Nature">
        <title>Giant virus diversity and host interactions through global metagenomics.</title>
        <authorList>
            <person name="Schulz F."/>
            <person name="Roux S."/>
            <person name="Paez-Espino D."/>
            <person name="Jungbluth S."/>
            <person name="Walsh D.A."/>
            <person name="Denef V.J."/>
            <person name="McMahon K.D."/>
            <person name="Konstantinidis K.T."/>
            <person name="Eloe-Fadrosh E.A."/>
            <person name="Kyrpides N.C."/>
            <person name="Woyke T."/>
        </authorList>
    </citation>
    <scope>NUCLEOTIDE SEQUENCE</scope>
    <source>
        <strain evidence="1">GVMAG-M-3300013006-15</strain>
    </source>
</reference>
<accession>A0A6C0BHZ6</accession>
<dbReference type="EMBL" id="MN739162">
    <property type="protein sequence ID" value="QHS91632.1"/>
    <property type="molecule type" value="Genomic_DNA"/>
</dbReference>
<organism evidence="1">
    <name type="scientific">viral metagenome</name>
    <dbReference type="NCBI Taxonomy" id="1070528"/>
    <lineage>
        <taxon>unclassified sequences</taxon>
        <taxon>metagenomes</taxon>
        <taxon>organismal metagenomes</taxon>
    </lineage>
</organism>
<evidence type="ECO:0000313" key="1">
    <source>
        <dbReference type="EMBL" id="QHS91632.1"/>
    </source>
</evidence>
<name>A0A6C0BHZ6_9ZZZZ</name>
<sequence length="69" mass="7839">MKLSCKKTPYPITEDRVRKSPLKNVSQTLKARKNFKKGKSIGFTRKASLKSMGLIPRSNGCYVLGNKYF</sequence>
<dbReference type="AlphaFoldDB" id="A0A6C0BHZ6"/>
<protein>
    <submittedName>
        <fullName evidence="1">Uncharacterized protein</fullName>
    </submittedName>
</protein>
<proteinExistence type="predicted"/>